<evidence type="ECO:0000313" key="3">
    <source>
        <dbReference type="RefSeq" id="XP_021802099.1"/>
    </source>
</evidence>
<dbReference type="RefSeq" id="XP_021802098.1">
    <property type="nucleotide sequence ID" value="XM_021946406.1"/>
</dbReference>
<evidence type="ECO:0000313" key="2">
    <source>
        <dbReference type="RefSeq" id="XP_021802098.1"/>
    </source>
</evidence>
<keyword evidence="1" id="KW-1185">Reference proteome</keyword>
<dbReference type="GeneID" id="110746197"/>
<sequence>MITRVRNKSKGLKWYSLPEHFGVPDGQHITWLSHWKFKDEHLEGGDQVVVSVRMAHCFQVKELGIQFVHVEQESHNLMTLMSTIYPNDPCEIPSAEYLFNDEDIGDNEEEQQDDRSIAAPTGSNNCSSCLHGWKVLITAACNLTLSLSRRQKQQSESRG</sequence>
<gene>
    <name evidence="2 3" type="primary">LOC110746197</name>
</gene>
<reference evidence="2 3" key="1">
    <citation type="submission" date="2025-04" db="UniProtKB">
        <authorList>
            <consortium name="RefSeq"/>
        </authorList>
    </citation>
    <scope>IDENTIFICATION</scope>
</reference>
<dbReference type="KEGG" id="pavi:110746197"/>
<name>A0A6P5RJN8_PRUAV</name>
<evidence type="ECO:0000313" key="1">
    <source>
        <dbReference type="Proteomes" id="UP000515124"/>
    </source>
</evidence>
<dbReference type="AlphaFoldDB" id="A0A6P5RJN8"/>
<proteinExistence type="predicted"/>
<accession>A0A6P5RJN8</accession>
<protein>
    <submittedName>
        <fullName evidence="2 3">Uncharacterized protein LOC110746197</fullName>
    </submittedName>
</protein>
<dbReference type="Proteomes" id="UP000515124">
    <property type="component" value="Unplaced"/>
</dbReference>
<organism evidence="1 2">
    <name type="scientific">Prunus avium</name>
    <name type="common">Cherry</name>
    <name type="synonym">Cerasus avium</name>
    <dbReference type="NCBI Taxonomy" id="42229"/>
    <lineage>
        <taxon>Eukaryota</taxon>
        <taxon>Viridiplantae</taxon>
        <taxon>Streptophyta</taxon>
        <taxon>Embryophyta</taxon>
        <taxon>Tracheophyta</taxon>
        <taxon>Spermatophyta</taxon>
        <taxon>Magnoliopsida</taxon>
        <taxon>eudicotyledons</taxon>
        <taxon>Gunneridae</taxon>
        <taxon>Pentapetalae</taxon>
        <taxon>rosids</taxon>
        <taxon>fabids</taxon>
        <taxon>Rosales</taxon>
        <taxon>Rosaceae</taxon>
        <taxon>Amygdaloideae</taxon>
        <taxon>Amygdaleae</taxon>
        <taxon>Prunus</taxon>
    </lineage>
</organism>
<dbReference type="RefSeq" id="XP_021802099.1">
    <property type="nucleotide sequence ID" value="XM_021946407.1"/>
</dbReference>